<dbReference type="AlphaFoldDB" id="A0A165UU64"/>
<feature type="region of interest" description="Disordered" evidence="1">
    <location>
        <begin position="104"/>
        <end position="126"/>
    </location>
</feature>
<name>A0A165UU64_9AGAM</name>
<organism evidence="2 3">
    <name type="scientific">Neolentinus lepideus HHB14362 ss-1</name>
    <dbReference type="NCBI Taxonomy" id="1314782"/>
    <lineage>
        <taxon>Eukaryota</taxon>
        <taxon>Fungi</taxon>
        <taxon>Dikarya</taxon>
        <taxon>Basidiomycota</taxon>
        <taxon>Agaricomycotina</taxon>
        <taxon>Agaricomycetes</taxon>
        <taxon>Gloeophyllales</taxon>
        <taxon>Gloeophyllaceae</taxon>
        <taxon>Neolentinus</taxon>
    </lineage>
</organism>
<sequence length="126" mass="12822">MGNRPSSKLAPSSAESSTTGATPNNSSPPTPMAGQMIEIPDDSSFISTTTTLVPSNQPAKAAHRPVRPVGAGVMGQPSTTPLQTGPRDFESSYAALSSSFGFAASAPVVPRKASSTGDKTKKKSTD</sequence>
<dbReference type="EMBL" id="KV425556">
    <property type="protein sequence ID" value="KZT28708.1"/>
    <property type="molecule type" value="Genomic_DNA"/>
</dbReference>
<feature type="compositionally biased region" description="Polar residues" evidence="1">
    <location>
        <begin position="44"/>
        <end position="58"/>
    </location>
</feature>
<reference evidence="2 3" key="1">
    <citation type="journal article" date="2016" name="Mol. Biol. Evol.">
        <title>Comparative Genomics of Early-Diverging Mushroom-Forming Fungi Provides Insights into the Origins of Lignocellulose Decay Capabilities.</title>
        <authorList>
            <person name="Nagy L.G."/>
            <person name="Riley R."/>
            <person name="Tritt A."/>
            <person name="Adam C."/>
            <person name="Daum C."/>
            <person name="Floudas D."/>
            <person name="Sun H."/>
            <person name="Yadav J.S."/>
            <person name="Pangilinan J."/>
            <person name="Larsson K.H."/>
            <person name="Matsuura K."/>
            <person name="Barry K."/>
            <person name="Labutti K."/>
            <person name="Kuo R."/>
            <person name="Ohm R.A."/>
            <person name="Bhattacharya S.S."/>
            <person name="Shirouzu T."/>
            <person name="Yoshinaga Y."/>
            <person name="Martin F.M."/>
            <person name="Grigoriev I.V."/>
            <person name="Hibbett D.S."/>
        </authorList>
    </citation>
    <scope>NUCLEOTIDE SEQUENCE [LARGE SCALE GENOMIC DNA]</scope>
    <source>
        <strain evidence="2 3">HHB14362 ss-1</strain>
    </source>
</reference>
<gene>
    <name evidence="2" type="ORF">NEOLEDRAFT_771679</name>
</gene>
<dbReference type="InParanoid" id="A0A165UU64"/>
<evidence type="ECO:0000313" key="2">
    <source>
        <dbReference type="EMBL" id="KZT28708.1"/>
    </source>
</evidence>
<feature type="region of interest" description="Disordered" evidence="1">
    <location>
        <begin position="1"/>
        <end position="89"/>
    </location>
</feature>
<dbReference type="Proteomes" id="UP000076761">
    <property type="component" value="Unassembled WGS sequence"/>
</dbReference>
<protein>
    <submittedName>
        <fullName evidence="2">Uncharacterized protein</fullName>
    </submittedName>
</protein>
<evidence type="ECO:0000256" key="1">
    <source>
        <dbReference type="SAM" id="MobiDB-lite"/>
    </source>
</evidence>
<accession>A0A165UU64</accession>
<feature type="compositionally biased region" description="Low complexity" evidence="1">
    <location>
        <begin position="104"/>
        <end position="117"/>
    </location>
</feature>
<keyword evidence="3" id="KW-1185">Reference proteome</keyword>
<proteinExistence type="predicted"/>
<evidence type="ECO:0000313" key="3">
    <source>
        <dbReference type="Proteomes" id="UP000076761"/>
    </source>
</evidence>
<feature type="compositionally biased region" description="Low complexity" evidence="1">
    <location>
        <begin position="1"/>
        <end position="17"/>
    </location>
</feature>